<gene>
    <name evidence="3" type="ORF">B5808_00520</name>
</gene>
<feature type="compositionally biased region" description="Low complexity" evidence="1">
    <location>
        <begin position="1"/>
        <end position="16"/>
    </location>
</feature>
<dbReference type="Pfam" id="PF00583">
    <property type="entry name" value="Acetyltransf_1"/>
    <property type="match status" value="1"/>
</dbReference>
<dbReference type="PROSITE" id="PS51186">
    <property type="entry name" value="GNAT"/>
    <property type="match status" value="1"/>
</dbReference>
<sequence>MRSSSTPSTRCSTSSRGRAPDRPRGRWQTLGVSYSVDVDPQRLDREWIWRMLSTEAYWHRWRTREQIDQQVDTAWRVVGVYDSLTGAQLGFARAVSDGVNDAYLADVIVDPDERGRGIGKLLVKTMIEDGPGAAFRWTLFTGDAHGLYRGFGFAAPDSTAMVRPGARPARA</sequence>
<dbReference type="Proteomes" id="UP000192775">
    <property type="component" value="Chromosome"/>
</dbReference>
<dbReference type="InterPro" id="IPR016181">
    <property type="entry name" value="Acyl_CoA_acyltransferase"/>
</dbReference>
<dbReference type="SUPFAM" id="SSF55729">
    <property type="entry name" value="Acyl-CoA N-acyltransferases (Nat)"/>
    <property type="match status" value="1"/>
</dbReference>
<evidence type="ECO:0000256" key="1">
    <source>
        <dbReference type="SAM" id="MobiDB-lite"/>
    </source>
</evidence>
<accession>A0A1X9LFB7</accession>
<reference evidence="3 4" key="1">
    <citation type="submission" date="2017-04" db="EMBL/GenBank/DDBJ databases">
        <authorList>
            <person name="Afonso C.L."/>
            <person name="Miller P.J."/>
            <person name="Scott M.A."/>
            <person name="Spackman E."/>
            <person name="Goraichik I."/>
            <person name="Dimitrov K.M."/>
            <person name="Suarez D.L."/>
            <person name="Swayne D.E."/>
        </authorList>
    </citation>
    <scope>NUCLEOTIDE SEQUENCE [LARGE SCALE GENOMIC DNA]</scope>
    <source>
        <strain evidence="4">XA(T)</strain>
    </source>
</reference>
<evidence type="ECO:0000313" key="4">
    <source>
        <dbReference type="Proteomes" id="UP000192775"/>
    </source>
</evidence>
<dbReference type="GO" id="GO:0016747">
    <property type="term" value="F:acyltransferase activity, transferring groups other than amino-acyl groups"/>
    <property type="evidence" value="ECO:0007669"/>
    <property type="project" value="InterPro"/>
</dbReference>
<dbReference type="PANTHER" id="PTHR43233">
    <property type="entry name" value="FAMILY N-ACETYLTRANSFERASE, PUTATIVE (AFU_ORTHOLOGUE AFUA_6G03350)-RELATED"/>
    <property type="match status" value="1"/>
</dbReference>
<proteinExistence type="predicted"/>
<dbReference type="AlphaFoldDB" id="A0A1X9LFB7"/>
<evidence type="ECO:0000313" key="3">
    <source>
        <dbReference type="EMBL" id="ARJ03885.1"/>
    </source>
</evidence>
<dbReference type="PANTHER" id="PTHR43233:SF1">
    <property type="entry name" value="FAMILY N-ACETYLTRANSFERASE, PUTATIVE (AFU_ORTHOLOGUE AFUA_6G03350)-RELATED"/>
    <property type="match status" value="1"/>
</dbReference>
<dbReference type="InterPro" id="IPR053144">
    <property type="entry name" value="Acetyltransferase_Butenolide"/>
</dbReference>
<protein>
    <recommendedName>
        <fullName evidence="2">N-acetyltransferase domain-containing protein</fullName>
    </recommendedName>
</protein>
<organism evidence="3 4">
    <name type="scientific">Cnuibacter physcomitrellae</name>
    <dbReference type="NCBI Taxonomy" id="1619308"/>
    <lineage>
        <taxon>Bacteria</taxon>
        <taxon>Bacillati</taxon>
        <taxon>Actinomycetota</taxon>
        <taxon>Actinomycetes</taxon>
        <taxon>Micrococcales</taxon>
        <taxon>Microbacteriaceae</taxon>
        <taxon>Cnuibacter</taxon>
    </lineage>
</organism>
<dbReference type="Gene3D" id="3.40.630.30">
    <property type="match status" value="1"/>
</dbReference>
<feature type="domain" description="N-acetyltransferase" evidence="2">
    <location>
        <begin position="38"/>
        <end position="171"/>
    </location>
</feature>
<keyword evidence="4" id="KW-1185">Reference proteome</keyword>
<dbReference type="KEGG" id="cphy:B5808_00520"/>
<feature type="region of interest" description="Disordered" evidence="1">
    <location>
        <begin position="1"/>
        <end position="25"/>
    </location>
</feature>
<dbReference type="STRING" id="1619308.B5808_00520"/>
<evidence type="ECO:0000259" key="2">
    <source>
        <dbReference type="PROSITE" id="PS51186"/>
    </source>
</evidence>
<dbReference type="EMBL" id="CP020715">
    <property type="protein sequence ID" value="ARJ03885.1"/>
    <property type="molecule type" value="Genomic_DNA"/>
</dbReference>
<name>A0A1X9LFB7_9MICO</name>
<dbReference type="CDD" id="cd04301">
    <property type="entry name" value="NAT_SF"/>
    <property type="match status" value="1"/>
</dbReference>
<dbReference type="InterPro" id="IPR000182">
    <property type="entry name" value="GNAT_dom"/>
</dbReference>